<gene>
    <name evidence="1" type="ORF">RJT34_18565</name>
</gene>
<organism evidence="1 2">
    <name type="scientific">Clitoria ternatea</name>
    <name type="common">Butterfly pea</name>
    <dbReference type="NCBI Taxonomy" id="43366"/>
    <lineage>
        <taxon>Eukaryota</taxon>
        <taxon>Viridiplantae</taxon>
        <taxon>Streptophyta</taxon>
        <taxon>Embryophyta</taxon>
        <taxon>Tracheophyta</taxon>
        <taxon>Spermatophyta</taxon>
        <taxon>Magnoliopsida</taxon>
        <taxon>eudicotyledons</taxon>
        <taxon>Gunneridae</taxon>
        <taxon>Pentapetalae</taxon>
        <taxon>rosids</taxon>
        <taxon>fabids</taxon>
        <taxon>Fabales</taxon>
        <taxon>Fabaceae</taxon>
        <taxon>Papilionoideae</taxon>
        <taxon>50 kb inversion clade</taxon>
        <taxon>NPAAA clade</taxon>
        <taxon>indigoferoid/millettioid clade</taxon>
        <taxon>Phaseoleae</taxon>
        <taxon>Clitoria</taxon>
    </lineage>
</organism>
<comment type="caution">
    <text evidence="1">The sequence shown here is derived from an EMBL/GenBank/DDBJ whole genome shotgun (WGS) entry which is preliminary data.</text>
</comment>
<dbReference type="InterPro" id="IPR032675">
    <property type="entry name" value="LRR_dom_sf"/>
</dbReference>
<protein>
    <submittedName>
        <fullName evidence="1">Uncharacterized protein</fullName>
    </submittedName>
</protein>
<dbReference type="EMBL" id="JAYKXN010000004">
    <property type="protein sequence ID" value="KAK7295654.1"/>
    <property type="molecule type" value="Genomic_DNA"/>
</dbReference>
<dbReference type="Proteomes" id="UP001359559">
    <property type="component" value="Unassembled WGS sequence"/>
</dbReference>
<sequence length="164" mass="19174">MLEKLTLEGFPEENINREWFTIASRTNELRMKGGKLRTLDGRDNAAYDHFNAKIHPDEQGKVSSEVWNLKQLKHLRIWKADEFSQLEMFEMQTIDVNSWTLENGAMPHLRHLVIKRCRCLKNLPGQLLCFTSLKLVHVVMPTPQLRANLQNMELKNGCKVIFEE</sequence>
<evidence type="ECO:0000313" key="2">
    <source>
        <dbReference type="Proteomes" id="UP001359559"/>
    </source>
</evidence>
<dbReference type="Gene3D" id="3.80.10.10">
    <property type="entry name" value="Ribonuclease Inhibitor"/>
    <property type="match status" value="1"/>
</dbReference>
<evidence type="ECO:0000313" key="1">
    <source>
        <dbReference type="EMBL" id="KAK7295654.1"/>
    </source>
</evidence>
<reference evidence="1 2" key="1">
    <citation type="submission" date="2024-01" db="EMBL/GenBank/DDBJ databases">
        <title>The genomes of 5 underutilized Papilionoideae crops provide insights into root nodulation and disease resistance.</title>
        <authorList>
            <person name="Yuan L."/>
        </authorList>
    </citation>
    <scope>NUCLEOTIDE SEQUENCE [LARGE SCALE GENOMIC DNA]</scope>
    <source>
        <strain evidence="1">LY-2023</strain>
        <tissue evidence="1">Leaf</tissue>
    </source>
</reference>
<name>A0AAN9PFJ6_CLITE</name>
<proteinExistence type="predicted"/>
<dbReference type="AlphaFoldDB" id="A0AAN9PFJ6"/>
<dbReference type="SUPFAM" id="SSF52047">
    <property type="entry name" value="RNI-like"/>
    <property type="match status" value="1"/>
</dbReference>
<accession>A0AAN9PFJ6</accession>
<keyword evidence="2" id="KW-1185">Reference proteome</keyword>